<name>A0A2A9CPY2_9ACTN</name>
<comment type="caution">
    <text evidence="1">The sequence shown here is derived from an EMBL/GenBank/DDBJ whole genome shotgun (WGS) entry which is preliminary data.</text>
</comment>
<sequence>MQHSSQSADDLEIETIAQFDAQVASGSLAGCYLQSLDLSARSDALLAVDVTRAVFLGCRFGSGVEAAIEARGALVFPTLPDLPFQPYRTGLYRPAELYAGLDRGYRYTLDARTYRWWRHVGTQRSLTSQLAMTLHDHAITEALDDLALAGAVGVMGGHALERGSADYAAAAQLGRSLVAVGHPVLTGGGPGAMEAVNLGAALPPEADLERAVAALAVVPSFGESIEEWARAAFAVTEGQDLPGPSFGVPTWLYGHEPPNVFCVGSAKLFSNAIREDVLLRHASAGLVCLAGAAGTVQEIFQAVTPRYYAHTGPVAPLILVGVEYWTRTVPAWPLLAALATGRPLAGSIHLIDDVAEIPALIG</sequence>
<dbReference type="RefSeq" id="WP_211283282.1">
    <property type="nucleotide sequence ID" value="NZ_PDJC01000001.1"/>
</dbReference>
<dbReference type="Gene3D" id="3.40.50.450">
    <property type="match status" value="1"/>
</dbReference>
<accession>A0A2A9CPY2</accession>
<organism evidence="1 2">
    <name type="scientific">Propionicimonas paludicola</name>
    <dbReference type="NCBI Taxonomy" id="185243"/>
    <lineage>
        <taxon>Bacteria</taxon>
        <taxon>Bacillati</taxon>
        <taxon>Actinomycetota</taxon>
        <taxon>Actinomycetes</taxon>
        <taxon>Propionibacteriales</taxon>
        <taxon>Nocardioidaceae</taxon>
        <taxon>Propionicimonas</taxon>
    </lineage>
</organism>
<dbReference type="EMBL" id="PDJC01000001">
    <property type="protein sequence ID" value="PFG16398.1"/>
    <property type="molecule type" value="Genomic_DNA"/>
</dbReference>
<dbReference type="InterPro" id="IPR052341">
    <property type="entry name" value="LOG_family_nucleotidases"/>
</dbReference>
<dbReference type="PANTHER" id="PTHR43393">
    <property type="entry name" value="CYTOKININ RIBOSIDE 5'-MONOPHOSPHATE PHOSPHORIBOHYDROLASE"/>
    <property type="match status" value="1"/>
</dbReference>
<dbReference type="AlphaFoldDB" id="A0A2A9CPY2"/>
<proteinExistence type="predicted"/>
<gene>
    <name evidence="1" type="ORF">ATK74_0935</name>
</gene>
<dbReference type="Proteomes" id="UP000226079">
    <property type="component" value="Unassembled WGS sequence"/>
</dbReference>
<dbReference type="GO" id="GO:0005829">
    <property type="term" value="C:cytosol"/>
    <property type="evidence" value="ECO:0007669"/>
    <property type="project" value="TreeGrafter"/>
</dbReference>
<evidence type="ECO:0000313" key="1">
    <source>
        <dbReference type="EMBL" id="PFG16398.1"/>
    </source>
</evidence>
<reference evidence="1 2" key="1">
    <citation type="submission" date="2017-10" db="EMBL/GenBank/DDBJ databases">
        <title>Sequencing the genomes of 1000 actinobacteria strains.</title>
        <authorList>
            <person name="Klenk H.-P."/>
        </authorList>
    </citation>
    <scope>NUCLEOTIDE SEQUENCE [LARGE SCALE GENOMIC DNA]</scope>
    <source>
        <strain evidence="1 2">DSM 15597</strain>
    </source>
</reference>
<dbReference type="SUPFAM" id="SSF102405">
    <property type="entry name" value="MCP/YpsA-like"/>
    <property type="match status" value="1"/>
</dbReference>
<dbReference type="PANTHER" id="PTHR43393:SF3">
    <property type="entry name" value="LYSINE DECARBOXYLASE-LIKE PROTEIN"/>
    <property type="match status" value="1"/>
</dbReference>
<keyword evidence="2" id="KW-1185">Reference proteome</keyword>
<evidence type="ECO:0000313" key="2">
    <source>
        <dbReference type="Proteomes" id="UP000226079"/>
    </source>
</evidence>
<protein>
    <submittedName>
        <fullName evidence="1">Putative lysine decarboxylase</fullName>
    </submittedName>
</protein>